<evidence type="ECO:0000259" key="8">
    <source>
        <dbReference type="PROSITE" id="PS51879"/>
    </source>
</evidence>
<comment type="subcellular location">
    <subcellularLocation>
        <location evidence="1">Nucleus</location>
    </subcellularLocation>
</comment>
<evidence type="ECO:0000256" key="3">
    <source>
        <dbReference type="ARBA" id="ARBA00023016"/>
    </source>
</evidence>
<evidence type="ECO:0000259" key="7">
    <source>
        <dbReference type="PROSITE" id="PS51059"/>
    </source>
</evidence>
<name>A0ABC8TMC6_9AQUA</name>
<dbReference type="InterPro" id="IPR037197">
    <property type="entry name" value="WWE_dom_sf"/>
</dbReference>
<evidence type="ECO:0000256" key="5">
    <source>
        <dbReference type="SAM" id="MobiDB-lite"/>
    </source>
</evidence>
<keyword evidence="10" id="KW-1185">Reference proteome</keyword>
<feature type="domain" description="RST" evidence="8">
    <location>
        <begin position="467"/>
        <end position="534"/>
    </location>
</feature>
<sequence>MNSKSMRMMETQKHQSRNVVDRINVGVPSKVFSSSSSSSSSVAATSSWENPSKRCCYHAHAELLVQNYSNFKRSGQPVRFLYYSDDGYWVDFPVEIFNSLRSGFLEGKPVVEVEIDGSGCLFDFYRMVQIHLESGKQISIAWIDAENKCFFPEVFVGGGGGEFENFSGNPNTEIVSSSENPKVEIAGVKENLSSGNPKIEVEIIIAGDSNSNLSSGKRKRQDVDVESEGLKEETQGSSSNCQSHGAKRRQCVVSDLGSPRWPKAKLLKPGDKAYSIVENLFSTWLRIVEPSATITAIHQCLRTGPLDRARYQVFQKQMEIMKAARGDSNMVFAWHGTSAKGVESILAHGFSMPNKISGSEAHGVGVYLSPAKSPHMSAMLSEVDENGEKHVILCRVLLGNREKVGAGSQQLYPSNVGFDTGVDDLNNPNWYVVWCANMNTHILPECVVSFKSCQGVPGQLNGSSSTKPVPHALPLGAKLFSKLESSLPPSKVCELRTLCSTYKDKKLGKEIFMKQLRSVVGDDMLRMTIHEIRG</sequence>
<dbReference type="InterPro" id="IPR057823">
    <property type="entry name" value="WWE_RCD1"/>
</dbReference>
<feature type="domain" description="PARP catalytic" evidence="7">
    <location>
        <begin position="250"/>
        <end position="468"/>
    </location>
</feature>
<dbReference type="InterPro" id="IPR022003">
    <property type="entry name" value="RST"/>
</dbReference>
<dbReference type="Pfam" id="PF12174">
    <property type="entry name" value="RST"/>
    <property type="match status" value="1"/>
</dbReference>
<proteinExistence type="predicted"/>
<keyword evidence="2" id="KW-0217">Developmental protein</keyword>
<dbReference type="Pfam" id="PF00644">
    <property type="entry name" value="PARP"/>
    <property type="match status" value="1"/>
</dbReference>
<dbReference type="InterPro" id="IPR044964">
    <property type="entry name" value="RCD1/SRO1-5"/>
</dbReference>
<accession>A0ABC8TMC6</accession>
<keyword evidence="4" id="KW-0539">Nucleus</keyword>
<evidence type="ECO:0000313" key="10">
    <source>
        <dbReference type="Proteomes" id="UP001642360"/>
    </source>
</evidence>
<dbReference type="PROSITE" id="PS50918">
    <property type="entry name" value="WWE"/>
    <property type="match status" value="1"/>
</dbReference>
<dbReference type="PANTHER" id="PTHR32263:SF19">
    <property type="entry name" value="OS03G0230300 PROTEIN"/>
    <property type="match status" value="1"/>
</dbReference>
<evidence type="ECO:0000313" key="9">
    <source>
        <dbReference type="EMBL" id="CAK9170610.1"/>
    </source>
</evidence>
<evidence type="ECO:0000259" key="6">
    <source>
        <dbReference type="PROSITE" id="PS50918"/>
    </source>
</evidence>
<gene>
    <name evidence="9" type="ORF">ILEXP_LOCUS40106</name>
</gene>
<dbReference type="Gene3D" id="3.90.228.10">
    <property type="match status" value="1"/>
</dbReference>
<dbReference type="GO" id="GO:0005634">
    <property type="term" value="C:nucleus"/>
    <property type="evidence" value="ECO:0007669"/>
    <property type="project" value="UniProtKB-SubCell"/>
</dbReference>
<feature type="region of interest" description="Disordered" evidence="5">
    <location>
        <begin position="212"/>
        <end position="246"/>
    </location>
</feature>
<dbReference type="AlphaFoldDB" id="A0ABC8TMC6"/>
<comment type="caution">
    <text evidence="9">The sequence shown here is derived from an EMBL/GenBank/DDBJ whole genome shotgun (WGS) entry which is preliminary data.</text>
</comment>
<evidence type="ECO:0008006" key="11">
    <source>
        <dbReference type="Google" id="ProtNLM"/>
    </source>
</evidence>
<dbReference type="PROSITE" id="PS51879">
    <property type="entry name" value="RST"/>
    <property type="match status" value="1"/>
</dbReference>
<evidence type="ECO:0000256" key="2">
    <source>
        <dbReference type="ARBA" id="ARBA00022473"/>
    </source>
</evidence>
<organism evidence="9 10">
    <name type="scientific">Ilex paraguariensis</name>
    <name type="common">yerba mate</name>
    <dbReference type="NCBI Taxonomy" id="185542"/>
    <lineage>
        <taxon>Eukaryota</taxon>
        <taxon>Viridiplantae</taxon>
        <taxon>Streptophyta</taxon>
        <taxon>Embryophyta</taxon>
        <taxon>Tracheophyta</taxon>
        <taxon>Spermatophyta</taxon>
        <taxon>Magnoliopsida</taxon>
        <taxon>eudicotyledons</taxon>
        <taxon>Gunneridae</taxon>
        <taxon>Pentapetalae</taxon>
        <taxon>asterids</taxon>
        <taxon>campanulids</taxon>
        <taxon>Aquifoliales</taxon>
        <taxon>Aquifoliaceae</taxon>
        <taxon>Ilex</taxon>
    </lineage>
</organism>
<dbReference type="SUPFAM" id="SSF117839">
    <property type="entry name" value="WWE domain"/>
    <property type="match status" value="1"/>
</dbReference>
<dbReference type="SUPFAM" id="SSF56399">
    <property type="entry name" value="ADP-ribosylation"/>
    <property type="match status" value="1"/>
</dbReference>
<evidence type="ECO:0000256" key="4">
    <source>
        <dbReference type="ARBA" id="ARBA00023242"/>
    </source>
</evidence>
<dbReference type="Proteomes" id="UP001642360">
    <property type="component" value="Unassembled WGS sequence"/>
</dbReference>
<dbReference type="InterPro" id="IPR004170">
    <property type="entry name" value="WWE_dom"/>
</dbReference>
<reference evidence="9 10" key="1">
    <citation type="submission" date="2024-02" db="EMBL/GenBank/DDBJ databases">
        <authorList>
            <person name="Vignale AGUSTIN F."/>
            <person name="Sosa J E."/>
            <person name="Modenutti C."/>
        </authorList>
    </citation>
    <scope>NUCLEOTIDE SEQUENCE [LARGE SCALE GENOMIC DNA]</scope>
</reference>
<dbReference type="PANTHER" id="PTHR32263">
    <property type="entry name" value="INACTIVE POLY [ADP-RIBOSE] POLYMERASE SRO4-RELATED"/>
    <property type="match status" value="1"/>
</dbReference>
<dbReference type="InterPro" id="IPR012317">
    <property type="entry name" value="Poly(ADP-ribose)pol_cat_dom"/>
</dbReference>
<dbReference type="PROSITE" id="PS51059">
    <property type="entry name" value="PARP_CATALYTIC"/>
    <property type="match status" value="1"/>
</dbReference>
<evidence type="ECO:0000256" key="1">
    <source>
        <dbReference type="ARBA" id="ARBA00004123"/>
    </source>
</evidence>
<dbReference type="Pfam" id="PF23467">
    <property type="entry name" value="WWE_5"/>
    <property type="match status" value="1"/>
</dbReference>
<keyword evidence="3" id="KW-0346">Stress response</keyword>
<protein>
    <recommendedName>
        <fullName evidence="11">Poly [ADP-ribose] polymerase</fullName>
    </recommendedName>
</protein>
<dbReference type="EMBL" id="CAUOFW020005535">
    <property type="protein sequence ID" value="CAK9170610.1"/>
    <property type="molecule type" value="Genomic_DNA"/>
</dbReference>
<feature type="domain" description="WWE" evidence="6">
    <location>
        <begin position="66"/>
        <end position="142"/>
    </location>
</feature>